<proteinExistence type="predicted"/>
<evidence type="ECO:0000313" key="2">
    <source>
        <dbReference type="EMBL" id="MFD1520989.1"/>
    </source>
</evidence>
<dbReference type="Pfam" id="PF01966">
    <property type="entry name" value="HD"/>
    <property type="match status" value="1"/>
</dbReference>
<dbReference type="Proteomes" id="UP001597114">
    <property type="component" value="Unassembled WGS sequence"/>
</dbReference>
<name>A0ABW4F3N0_9PSEU</name>
<gene>
    <name evidence="2" type="ORF">ACFSJD_26065</name>
</gene>
<dbReference type="PANTHER" id="PTHR35569:SF1">
    <property type="entry name" value="CYANAMIDE HYDRATASE DDI2-RELATED"/>
    <property type="match status" value="1"/>
</dbReference>
<dbReference type="SUPFAM" id="SSF109604">
    <property type="entry name" value="HD-domain/PDEase-like"/>
    <property type="match status" value="1"/>
</dbReference>
<evidence type="ECO:0000259" key="1">
    <source>
        <dbReference type="Pfam" id="PF01966"/>
    </source>
</evidence>
<feature type="domain" description="HD" evidence="1">
    <location>
        <begin position="30"/>
        <end position="124"/>
    </location>
</feature>
<protein>
    <submittedName>
        <fullName evidence="2">HD domain-containing protein</fullName>
    </submittedName>
</protein>
<keyword evidence="3" id="KW-1185">Reference proteome</keyword>
<dbReference type="Gene3D" id="1.10.3210.10">
    <property type="entry name" value="Hypothetical protein af1432"/>
    <property type="match status" value="1"/>
</dbReference>
<sequence>MQLIDLPVPDSAAAVAAREVAAQYCSTALLNHSVRAYLWGVWYARDQGIVVDEELLYVAAMLHDLGLVDAFDSHRVDFEYAGGHVAWVFAAGAGWPVRRRERAAEIIVAHMLAEVDPAIDPEGHVLEVSTGIDISGRSIAVPSGLRAEVLEAYPRAGLAQEFTACFADQAARKPASTAAAAMRSGLAERIATNPLDAEE</sequence>
<dbReference type="EMBL" id="JBHUCO010000031">
    <property type="protein sequence ID" value="MFD1520989.1"/>
    <property type="molecule type" value="Genomic_DNA"/>
</dbReference>
<reference evidence="3" key="1">
    <citation type="journal article" date="2019" name="Int. J. Syst. Evol. Microbiol.">
        <title>The Global Catalogue of Microorganisms (GCM) 10K type strain sequencing project: providing services to taxonomists for standard genome sequencing and annotation.</title>
        <authorList>
            <consortium name="The Broad Institute Genomics Platform"/>
            <consortium name="The Broad Institute Genome Sequencing Center for Infectious Disease"/>
            <person name="Wu L."/>
            <person name="Ma J."/>
        </authorList>
    </citation>
    <scope>NUCLEOTIDE SEQUENCE [LARGE SCALE GENOMIC DNA]</scope>
    <source>
        <strain evidence="3">CCM 7043</strain>
    </source>
</reference>
<dbReference type="PANTHER" id="PTHR35569">
    <property type="entry name" value="CYANAMIDE HYDRATASE DDI2-RELATED"/>
    <property type="match status" value="1"/>
</dbReference>
<comment type="caution">
    <text evidence="2">The sequence shown here is derived from an EMBL/GenBank/DDBJ whole genome shotgun (WGS) entry which is preliminary data.</text>
</comment>
<organism evidence="2 3">
    <name type="scientific">Pseudonocardia yunnanensis</name>
    <dbReference type="NCBI Taxonomy" id="58107"/>
    <lineage>
        <taxon>Bacteria</taxon>
        <taxon>Bacillati</taxon>
        <taxon>Actinomycetota</taxon>
        <taxon>Actinomycetes</taxon>
        <taxon>Pseudonocardiales</taxon>
        <taxon>Pseudonocardiaceae</taxon>
        <taxon>Pseudonocardia</taxon>
    </lineage>
</organism>
<dbReference type="InterPro" id="IPR006674">
    <property type="entry name" value="HD_domain"/>
</dbReference>
<accession>A0ABW4F3N0</accession>
<evidence type="ECO:0000313" key="3">
    <source>
        <dbReference type="Proteomes" id="UP001597114"/>
    </source>
</evidence>
<dbReference type="RefSeq" id="WP_344721655.1">
    <property type="nucleotide sequence ID" value="NZ_BAAAUS010000008.1"/>
</dbReference>